<evidence type="ECO:0000256" key="15">
    <source>
        <dbReference type="ARBA" id="ARBA00045603"/>
    </source>
</evidence>
<feature type="domain" description="Alpha-carbonic anhydrase" evidence="18">
    <location>
        <begin position="52"/>
        <end position="314"/>
    </location>
</feature>
<keyword evidence="5" id="KW-1003">Cell membrane</keyword>
<evidence type="ECO:0000256" key="10">
    <source>
        <dbReference type="ARBA" id="ARBA00023136"/>
    </source>
</evidence>
<evidence type="ECO:0000256" key="16">
    <source>
        <dbReference type="ARBA" id="ARBA00049061"/>
    </source>
</evidence>
<keyword evidence="13 17" id="KW-0456">Lyase</keyword>
<evidence type="ECO:0000256" key="4">
    <source>
        <dbReference type="ARBA" id="ARBA00011736"/>
    </source>
</evidence>
<sequence length="341" mass="38517">MQLLLALLALAYVAPSTEVLDWEPGGGHPKTQVPGQAGLSRQGDFRLKINDSHWCYEIQAKEPNSHCSGPEQWTGDCKKNQQSPINIVTSKTKLNPSLTPFTFVGYDQKKKWEVKNNQHSVEMSLGEDIYIFGGDLPTQYKAIQLHLHWSEESNKGSEHSIDGKHFAMEMHVVHKKMTTGDKVQDSDSKDKIAVLAFMVEVGNEVNEGFQPLVEALSRLSKPFTNSTVSESCLQDMLPEKKKLSAYFRYQGSLTTPGCDETVIWTVFEEPIKIHKDQFLEFSKKLYYDQEQKLNMKDNVRPLQPLGNRQVFRSHASGRLLSLPLPTLLVPTLTCLVASFLH</sequence>
<reference evidence="19" key="1">
    <citation type="submission" date="2024-01" db="EMBL/GenBank/DDBJ databases">
        <title>GRCr8: a new rat reference genome assembly contstructed from accurate long reads and long range scaffolding.</title>
        <authorList>
            <person name="Doris P.A."/>
            <person name="Kalbfleisch T."/>
            <person name="Li K."/>
            <person name="Howe K."/>
            <person name="Wood J."/>
        </authorList>
    </citation>
    <scope>NUCLEOTIDE SEQUENCE [LARGE SCALE GENOMIC DNA]</scope>
    <source>
        <strain evidence="19">Brown Norway</strain>
    </source>
</reference>
<keyword evidence="11" id="KW-1015">Disulfide bond</keyword>
<evidence type="ECO:0000256" key="5">
    <source>
        <dbReference type="ARBA" id="ARBA00022475"/>
    </source>
</evidence>
<accession>A0ABK0LUG5</accession>
<comment type="subcellular location">
    <subcellularLocation>
        <location evidence="2">Cell membrane</location>
        <topology evidence="2">Lipid-anchor</topology>
        <topology evidence="2">GPI-anchor</topology>
    </subcellularLocation>
</comment>
<dbReference type="CDD" id="cd03117">
    <property type="entry name" value="alpha_CA_IV_XV_like"/>
    <property type="match status" value="1"/>
</dbReference>
<keyword evidence="14" id="KW-0449">Lipoprotein</keyword>
<keyword evidence="10" id="KW-0472">Membrane</keyword>
<evidence type="ECO:0000256" key="7">
    <source>
        <dbReference type="ARBA" id="ARBA00022723"/>
    </source>
</evidence>
<feature type="chain" id="PRO_5044992358" description="Carbonic anhydrase" evidence="17">
    <location>
        <begin position="20"/>
        <end position="341"/>
    </location>
</feature>
<dbReference type="Ensembl" id="ENSRNOT00000172473.1">
    <property type="protein sequence ID" value="ENSRNOP00000107001.1"/>
    <property type="gene ID" value="ENSRNOG00000002916.9"/>
</dbReference>
<evidence type="ECO:0000256" key="13">
    <source>
        <dbReference type="ARBA" id="ARBA00023239"/>
    </source>
</evidence>
<comment type="cofactor">
    <cofactor evidence="1 17">
        <name>Zn(2+)</name>
        <dbReference type="ChEBI" id="CHEBI:29105"/>
    </cofactor>
</comment>
<feature type="signal peptide" evidence="17">
    <location>
        <begin position="1"/>
        <end position="19"/>
    </location>
</feature>
<dbReference type="PROSITE" id="PS00162">
    <property type="entry name" value="ALPHA_CA_1"/>
    <property type="match status" value="1"/>
</dbReference>
<comment type="catalytic activity">
    <reaction evidence="16">
        <text>hydrogencarbonate + H(+) = CO2 + H2O</text>
        <dbReference type="Rhea" id="RHEA:10748"/>
        <dbReference type="ChEBI" id="CHEBI:15377"/>
        <dbReference type="ChEBI" id="CHEBI:15378"/>
        <dbReference type="ChEBI" id="CHEBI:16526"/>
        <dbReference type="ChEBI" id="CHEBI:17544"/>
        <dbReference type="EC" id="4.2.1.1"/>
    </reaction>
    <physiologicalReaction direction="left-to-right" evidence="16">
        <dbReference type="Rhea" id="RHEA:10749"/>
    </physiologicalReaction>
    <physiologicalReaction direction="right-to-left" evidence="16">
        <dbReference type="Rhea" id="RHEA:10750"/>
    </physiologicalReaction>
</comment>
<dbReference type="Proteomes" id="UP000002494">
    <property type="component" value="Chromosome 10"/>
</dbReference>
<dbReference type="EC" id="4.2.1.1" evidence="17"/>
<proteinExistence type="inferred from homology"/>
<reference evidence="19" key="2">
    <citation type="submission" date="2025-08" db="UniProtKB">
        <authorList>
            <consortium name="Ensembl"/>
        </authorList>
    </citation>
    <scope>IDENTIFICATION</scope>
    <source>
        <strain evidence="19">Brown Norway</strain>
    </source>
</reference>
<comment type="subunit">
    <text evidence="4">Interacts with SLC4A4.</text>
</comment>
<keyword evidence="6" id="KW-0336">GPI-anchor</keyword>
<dbReference type="InterPro" id="IPR036398">
    <property type="entry name" value="CA_dom_sf"/>
</dbReference>
<evidence type="ECO:0000256" key="12">
    <source>
        <dbReference type="ARBA" id="ARBA00023180"/>
    </source>
</evidence>
<evidence type="ECO:0000313" key="19">
    <source>
        <dbReference type="Ensembl" id="ENSRNOP00000107001.1"/>
    </source>
</evidence>
<evidence type="ECO:0000256" key="3">
    <source>
        <dbReference type="ARBA" id="ARBA00010718"/>
    </source>
</evidence>
<dbReference type="InterPro" id="IPR001148">
    <property type="entry name" value="CA_dom"/>
</dbReference>
<keyword evidence="7 17" id="KW-0479">Metal-binding</keyword>
<dbReference type="PROSITE" id="PS51144">
    <property type="entry name" value="ALPHA_CA_2"/>
    <property type="match status" value="1"/>
</dbReference>
<keyword evidence="8 17" id="KW-0732">Signal</keyword>
<evidence type="ECO:0000256" key="8">
    <source>
        <dbReference type="ARBA" id="ARBA00022729"/>
    </source>
</evidence>
<dbReference type="Gene3D" id="3.10.200.10">
    <property type="entry name" value="Alpha carbonic anhydrase"/>
    <property type="match status" value="1"/>
</dbReference>
<keyword evidence="12" id="KW-0325">Glycoprotein</keyword>
<evidence type="ECO:0000313" key="20">
    <source>
        <dbReference type="Proteomes" id="UP000002494"/>
    </source>
</evidence>
<evidence type="ECO:0000256" key="14">
    <source>
        <dbReference type="ARBA" id="ARBA00023288"/>
    </source>
</evidence>
<comment type="similarity">
    <text evidence="3 17">Belongs to the alpha-carbonic anhydrase family.</text>
</comment>
<evidence type="ECO:0000259" key="18">
    <source>
        <dbReference type="PROSITE" id="PS51144"/>
    </source>
</evidence>
<evidence type="ECO:0000256" key="2">
    <source>
        <dbReference type="ARBA" id="ARBA00004609"/>
    </source>
</evidence>
<dbReference type="PANTHER" id="PTHR18952:SF95">
    <property type="entry name" value="CARBONIC ANHYDRASE 4"/>
    <property type="match status" value="1"/>
</dbReference>
<evidence type="ECO:0000256" key="11">
    <source>
        <dbReference type="ARBA" id="ARBA00023157"/>
    </source>
</evidence>
<dbReference type="SUPFAM" id="SSF51069">
    <property type="entry name" value="Carbonic anhydrase"/>
    <property type="match status" value="1"/>
</dbReference>
<dbReference type="InterPro" id="IPR041874">
    <property type="entry name" value="CA4/CA15"/>
</dbReference>
<dbReference type="SMART" id="SM01057">
    <property type="entry name" value="Carb_anhydrase"/>
    <property type="match status" value="1"/>
</dbReference>
<name>A0ABK0LUG5_RAT</name>
<reference evidence="19" key="3">
    <citation type="submission" date="2025-09" db="UniProtKB">
        <authorList>
            <consortium name="Ensembl"/>
        </authorList>
    </citation>
    <scope>IDENTIFICATION</scope>
    <source>
        <strain evidence="19">Brown Norway</strain>
    </source>
</reference>
<evidence type="ECO:0000256" key="1">
    <source>
        <dbReference type="ARBA" id="ARBA00001947"/>
    </source>
</evidence>
<comment type="function">
    <text evidence="17">Reversible hydration of carbon dioxide.</text>
</comment>
<comment type="function">
    <text evidence="15">Catalyzes the reversible hydration of carbon dioxide into bicarbonate and protons and thus is essential to maintaining intracellular and extracellular pH. May stimulate the sodium/bicarbonate transporter activity of SLC4A4 that acts in pH homeostasis. It is essential for acid overload removal from the retina and retina epithelium, and acid release in the choriocapillaris in the choroid.</text>
</comment>
<keyword evidence="9 17" id="KW-0862">Zinc</keyword>
<evidence type="ECO:0000256" key="9">
    <source>
        <dbReference type="ARBA" id="ARBA00022833"/>
    </source>
</evidence>
<evidence type="ECO:0000256" key="6">
    <source>
        <dbReference type="ARBA" id="ARBA00022622"/>
    </source>
</evidence>
<dbReference type="PANTHER" id="PTHR18952">
    <property type="entry name" value="CARBONIC ANHYDRASE"/>
    <property type="match status" value="1"/>
</dbReference>
<evidence type="ECO:0000256" key="17">
    <source>
        <dbReference type="RuleBase" id="RU367011"/>
    </source>
</evidence>
<organism evidence="19 20">
    <name type="scientific">Rattus norvegicus</name>
    <name type="common">Rat</name>
    <dbReference type="NCBI Taxonomy" id="10116"/>
    <lineage>
        <taxon>Eukaryota</taxon>
        <taxon>Metazoa</taxon>
        <taxon>Chordata</taxon>
        <taxon>Craniata</taxon>
        <taxon>Vertebrata</taxon>
        <taxon>Euteleostomi</taxon>
        <taxon>Mammalia</taxon>
        <taxon>Eutheria</taxon>
        <taxon>Euarchontoglires</taxon>
        <taxon>Glires</taxon>
        <taxon>Rodentia</taxon>
        <taxon>Myomorpha</taxon>
        <taxon>Muroidea</taxon>
        <taxon>Muridae</taxon>
        <taxon>Murinae</taxon>
        <taxon>Rattus</taxon>
    </lineage>
</organism>
<keyword evidence="20" id="KW-1185">Reference proteome</keyword>
<protein>
    <recommendedName>
        <fullName evidence="17">Carbonic anhydrase</fullName>
        <ecNumber evidence="17">4.2.1.1</ecNumber>
    </recommendedName>
</protein>
<dbReference type="InterPro" id="IPR023561">
    <property type="entry name" value="Carbonic_anhydrase_a-class"/>
</dbReference>
<dbReference type="GeneTree" id="ENSGT00940000155690"/>
<dbReference type="InterPro" id="IPR018338">
    <property type="entry name" value="Carbonic_anhydrase_a-class_CS"/>
</dbReference>
<dbReference type="Pfam" id="PF00194">
    <property type="entry name" value="Carb_anhydrase"/>
    <property type="match status" value="1"/>
</dbReference>